<feature type="coiled-coil region" evidence="1">
    <location>
        <begin position="150"/>
        <end position="204"/>
    </location>
</feature>
<dbReference type="Proteomes" id="UP000198762">
    <property type="component" value="Unassembled WGS sequence"/>
</dbReference>
<evidence type="ECO:0000313" key="3">
    <source>
        <dbReference type="EMBL" id="SET81024.1"/>
    </source>
</evidence>
<proteinExistence type="predicted"/>
<protein>
    <recommendedName>
        <fullName evidence="5">DUF349 domain-containing protein</fullName>
    </recommendedName>
</protein>
<reference evidence="4" key="1">
    <citation type="submission" date="2016-10" db="EMBL/GenBank/DDBJ databases">
        <authorList>
            <person name="Varghese N."/>
            <person name="Submissions S."/>
        </authorList>
    </citation>
    <scope>NUCLEOTIDE SEQUENCE [LARGE SCALE GENOMIC DNA]</scope>
    <source>
        <strain evidence="4">CGMCC 1.6489</strain>
    </source>
</reference>
<dbReference type="RefSeq" id="WP_091854474.1">
    <property type="nucleotide sequence ID" value="NZ_FOHZ01000026.1"/>
</dbReference>
<evidence type="ECO:0008006" key="5">
    <source>
        <dbReference type="Google" id="ProtNLM"/>
    </source>
</evidence>
<name>A0A1I0HBK6_9GAMM</name>
<dbReference type="STRING" id="430453.SAMN04487962_12624"/>
<evidence type="ECO:0000256" key="2">
    <source>
        <dbReference type="SAM" id="MobiDB-lite"/>
    </source>
</evidence>
<gene>
    <name evidence="3" type="ORF">SAMN04487962_12624</name>
</gene>
<feature type="region of interest" description="Disordered" evidence="2">
    <location>
        <begin position="12"/>
        <end position="44"/>
    </location>
</feature>
<organism evidence="3 4">
    <name type="scientific">Marinobacter segnicrescens</name>
    <dbReference type="NCBI Taxonomy" id="430453"/>
    <lineage>
        <taxon>Bacteria</taxon>
        <taxon>Pseudomonadati</taxon>
        <taxon>Pseudomonadota</taxon>
        <taxon>Gammaproteobacteria</taxon>
        <taxon>Pseudomonadales</taxon>
        <taxon>Marinobacteraceae</taxon>
        <taxon>Marinobacter</taxon>
    </lineage>
</organism>
<dbReference type="EMBL" id="FOHZ01000026">
    <property type="protein sequence ID" value="SET81024.1"/>
    <property type="molecule type" value="Genomic_DNA"/>
</dbReference>
<dbReference type="InterPro" id="IPR007139">
    <property type="entry name" value="DUF349"/>
</dbReference>
<keyword evidence="4" id="KW-1185">Reference proteome</keyword>
<sequence length="816" mass="93718">MAAFIQRLFQKRFTSATSQDNRSGTRPEANNPPGKEPPGVDQDTIDRQRTLLSQPDCSQQTLAELAIEGLAADVRLEAARGLTDTEYLQQVQKLARGKDKGVYQQVRQALQELRRQQEKTRATNEAVAAIVRQAEELAATRDTNLYEARVQKLEQRWQSLEHAADNETRSEVLSALHNCRLRVREMEQERQARAEHQAKQVQRQQTLTLLQDTLEAFEAEPPAVNALPSLDALQRTQENRWLEATRETDVARQEQKDYEQRMVALRGVISALGRLSHHQDELDQLTKAESPEPARARQLLAQLDWPGAVALPEALQVLARTASVRTPQPTSQADPEAQRQQLEQLDKAVADLEEALEARQLKESRQLLKRAQSLQRQLPEREGTRYRARLQRLGGQVRELGDWQGFATTPKQTALCEQMEYLAEQPMEPEAKAERIQELQQEWRDLGGSSDRDLWQRFRAASDRAFEPCRAYFEARSDLKKVHLQKRRSICDELERYLEATDWSEVDWKAAEQIEKTARQEWREAWPVEFRDNRTIQKAFDRLMNTLSGHLDEERSRNEDRKQAIVDQARELVDHTPLTEAMDKAKELQQQWQAIGITRHREDRKLWKAFRAACDAIFARREEQRQQKAQASTEADAAAESDLAKARHWLDTAGAEQADAGEILEALKVASETPVSGNLKQSLRATRKQVKERLDQLGRQAQMRQWQQWIHQRQAGELTPTQLPAHWPDLSDETDLHDPRELVVLAEIHGGHASPEEDQSLRMALQVRRLKQGFEQAQGDQAINLEALAARWCVALDRESLTPELSDRLQRAMELT</sequence>
<feature type="compositionally biased region" description="Polar residues" evidence="2">
    <location>
        <begin position="12"/>
        <end position="24"/>
    </location>
</feature>
<accession>A0A1I0HBK6</accession>
<keyword evidence="1" id="KW-0175">Coiled coil</keyword>
<evidence type="ECO:0000256" key="1">
    <source>
        <dbReference type="SAM" id="Coils"/>
    </source>
</evidence>
<dbReference type="Pfam" id="PF03993">
    <property type="entry name" value="DUF349"/>
    <property type="match status" value="2"/>
</dbReference>
<feature type="coiled-coil region" evidence="1">
    <location>
        <begin position="338"/>
        <end position="365"/>
    </location>
</feature>
<dbReference type="OrthoDB" id="5523335at2"/>
<evidence type="ECO:0000313" key="4">
    <source>
        <dbReference type="Proteomes" id="UP000198762"/>
    </source>
</evidence>
<dbReference type="AlphaFoldDB" id="A0A1I0HBK6"/>